<dbReference type="InterPro" id="IPR000719">
    <property type="entry name" value="Prot_kinase_dom"/>
</dbReference>
<dbReference type="GO" id="GO:0005737">
    <property type="term" value="C:cytoplasm"/>
    <property type="evidence" value="ECO:0007669"/>
    <property type="project" value="TreeGrafter"/>
</dbReference>
<name>A0A8S1RMF7_9CILI</name>
<accession>A0A8S1RMF7</accession>
<dbReference type="GO" id="GO:0044773">
    <property type="term" value="P:mitotic DNA damage checkpoint signaling"/>
    <property type="evidence" value="ECO:0007669"/>
    <property type="project" value="TreeGrafter"/>
</dbReference>
<evidence type="ECO:0000313" key="3">
    <source>
        <dbReference type="EMBL" id="CAD8128169.1"/>
    </source>
</evidence>
<dbReference type="GO" id="GO:0005524">
    <property type="term" value="F:ATP binding"/>
    <property type="evidence" value="ECO:0007669"/>
    <property type="project" value="InterPro"/>
</dbReference>
<protein>
    <recommendedName>
        <fullName evidence="2">Protein kinase domain-containing protein</fullName>
    </recommendedName>
</protein>
<evidence type="ECO:0000259" key="2">
    <source>
        <dbReference type="PROSITE" id="PS50011"/>
    </source>
</evidence>
<sequence length="216" mass="25840">MRNQYLYKLKYFICLYCSRKFKDSYNEKVDLFSVGSIIHFYAFNLYVLQIRVTTRDLFPGKTSDEILRMNKIYNIDFKILQLYKLTPEETDLLINLLEIDPEKRISVEAALSHPYFQCDMINNKWLQRNQDKDLQWKRSNYLLQKEISEIEKHPEKFSVDQKSPSIKVLKKDSQIQLSQKVRKSSKLKKSVTQEYTQLTFSKSKFQARNSVHQTIV</sequence>
<proteinExistence type="predicted"/>
<gene>
    <name evidence="3" type="ORF">PSON_ATCC_30995.1.T1830103</name>
</gene>
<dbReference type="GO" id="GO:0004674">
    <property type="term" value="F:protein serine/threonine kinase activity"/>
    <property type="evidence" value="ECO:0007669"/>
    <property type="project" value="TreeGrafter"/>
</dbReference>
<reference evidence="3" key="1">
    <citation type="submission" date="2021-01" db="EMBL/GenBank/DDBJ databases">
        <authorList>
            <consortium name="Genoscope - CEA"/>
            <person name="William W."/>
        </authorList>
    </citation>
    <scope>NUCLEOTIDE SEQUENCE</scope>
</reference>
<dbReference type="OrthoDB" id="192887at2759"/>
<evidence type="ECO:0000313" key="4">
    <source>
        <dbReference type="Proteomes" id="UP000692954"/>
    </source>
</evidence>
<dbReference type="PANTHER" id="PTHR44167:SF18">
    <property type="entry name" value="PROTEIN KINASE DOMAIN-CONTAINING PROTEIN"/>
    <property type="match status" value="1"/>
</dbReference>
<keyword evidence="1" id="KW-0812">Transmembrane</keyword>
<organism evidence="3 4">
    <name type="scientific">Paramecium sonneborni</name>
    <dbReference type="NCBI Taxonomy" id="65129"/>
    <lineage>
        <taxon>Eukaryota</taxon>
        <taxon>Sar</taxon>
        <taxon>Alveolata</taxon>
        <taxon>Ciliophora</taxon>
        <taxon>Intramacronucleata</taxon>
        <taxon>Oligohymenophorea</taxon>
        <taxon>Peniculida</taxon>
        <taxon>Parameciidae</taxon>
        <taxon>Paramecium</taxon>
    </lineage>
</organism>
<dbReference type="EMBL" id="CAJJDN010000183">
    <property type="protein sequence ID" value="CAD8128169.1"/>
    <property type="molecule type" value="Genomic_DNA"/>
</dbReference>
<feature type="domain" description="Protein kinase" evidence="2">
    <location>
        <begin position="1"/>
        <end position="116"/>
    </location>
</feature>
<dbReference type="AlphaFoldDB" id="A0A8S1RMF7"/>
<dbReference type="PANTHER" id="PTHR44167">
    <property type="entry name" value="OVARIAN-SPECIFIC SERINE/THREONINE-PROTEIN KINASE LOK-RELATED"/>
    <property type="match status" value="1"/>
</dbReference>
<feature type="transmembrane region" description="Helical" evidence="1">
    <location>
        <begin position="29"/>
        <end position="48"/>
    </location>
</feature>
<dbReference type="Pfam" id="PF00069">
    <property type="entry name" value="Pkinase"/>
    <property type="match status" value="1"/>
</dbReference>
<dbReference type="Proteomes" id="UP000692954">
    <property type="component" value="Unassembled WGS sequence"/>
</dbReference>
<keyword evidence="4" id="KW-1185">Reference proteome</keyword>
<keyword evidence="1" id="KW-0472">Membrane</keyword>
<keyword evidence="1" id="KW-1133">Transmembrane helix</keyword>
<evidence type="ECO:0000256" key="1">
    <source>
        <dbReference type="SAM" id="Phobius"/>
    </source>
</evidence>
<dbReference type="GO" id="GO:0005634">
    <property type="term" value="C:nucleus"/>
    <property type="evidence" value="ECO:0007669"/>
    <property type="project" value="TreeGrafter"/>
</dbReference>
<comment type="caution">
    <text evidence="3">The sequence shown here is derived from an EMBL/GenBank/DDBJ whole genome shotgun (WGS) entry which is preliminary data.</text>
</comment>
<dbReference type="PROSITE" id="PS50011">
    <property type="entry name" value="PROTEIN_KINASE_DOM"/>
    <property type="match status" value="1"/>
</dbReference>